<dbReference type="GO" id="GO:0006272">
    <property type="term" value="P:leading strand elongation"/>
    <property type="evidence" value="ECO:0007669"/>
    <property type="project" value="TreeGrafter"/>
</dbReference>
<keyword evidence="1" id="KW-0239">DNA-directed DNA polymerase</keyword>
<keyword evidence="1" id="KW-0862">Zinc</keyword>
<keyword evidence="1" id="KW-0539">Nucleus</keyword>
<dbReference type="GO" id="GO:0006297">
    <property type="term" value="P:nucleotide-excision repair, DNA gap filling"/>
    <property type="evidence" value="ECO:0007669"/>
    <property type="project" value="TreeGrafter"/>
</dbReference>
<keyword evidence="5" id="KW-1185">Reference proteome</keyword>
<keyword evidence="1" id="KW-0548">Nucleotidyltransferase</keyword>
<keyword evidence="1" id="KW-0479">Metal-binding</keyword>
<keyword evidence="1" id="KW-0004">4Fe-4S</keyword>
<keyword evidence="1" id="KW-0863">Zinc-finger</keyword>
<dbReference type="Proteomes" id="UP000583929">
    <property type="component" value="Unassembled WGS sequence"/>
</dbReference>
<feature type="domain" description="DNA polymerase epsilon catalytic subunit A C-terminal" evidence="3">
    <location>
        <begin position="7"/>
        <end position="81"/>
    </location>
</feature>
<dbReference type="AlphaFoldDB" id="A0A7J6G2W1"/>
<dbReference type="PANTHER" id="PTHR10670:SF0">
    <property type="entry name" value="DNA POLYMERASE EPSILON CATALYTIC SUBUNIT A"/>
    <property type="match status" value="1"/>
</dbReference>
<dbReference type="InterPro" id="IPR029703">
    <property type="entry name" value="POL2"/>
</dbReference>
<comment type="subcellular location">
    <subcellularLocation>
        <location evidence="1">Nucleus</location>
    </subcellularLocation>
</comment>
<protein>
    <recommendedName>
        <fullName evidence="1">DNA polymerase epsilon catalytic subunit</fullName>
        <ecNumber evidence="1">2.7.7.7</ecNumber>
    </recommendedName>
</protein>
<evidence type="ECO:0000313" key="5">
    <source>
        <dbReference type="Proteomes" id="UP000583929"/>
    </source>
</evidence>
<evidence type="ECO:0000313" key="4">
    <source>
        <dbReference type="EMBL" id="KAF4377334.1"/>
    </source>
</evidence>
<keyword evidence="1" id="KW-0408">Iron</keyword>
<accession>A0A7J6G2W1</accession>
<comment type="catalytic activity">
    <reaction evidence="1">
        <text>DNA(n) + a 2'-deoxyribonucleoside 5'-triphosphate = DNA(n+1) + diphosphate</text>
        <dbReference type="Rhea" id="RHEA:22508"/>
        <dbReference type="Rhea" id="RHEA-COMP:17339"/>
        <dbReference type="Rhea" id="RHEA-COMP:17340"/>
        <dbReference type="ChEBI" id="CHEBI:33019"/>
        <dbReference type="ChEBI" id="CHEBI:61560"/>
        <dbReference type="ChEBI" id="CHEBI:173112"/>
        <dbReference type="EC" id="2.7.7.7"/>
    </reaction>
</comment>
<comment type="caution">
    <text evidence="4">The sequence shown here is derived from an EMBL/GenBank/DDBJ whole genome shotgun (WGS) entry which is preliminary data.</text>
</comment>
<proteinExistence type="inferred from homology"/>
<dbReference type="GO" id="GO:0008310">
    <property type="term" value="F:single-stranded DNA 3'-5' DNA exonuclease activity"/>
    <property type="evidence" value="ECO:0007669"/>
    <property type="project" value="TreeGrafter"/>
</dbReference>
<dbReference type="EC" id="2.7.7.7" evidence="1"/>
<dbReference type="GO" id="GO:0008270">
    <property type="term" value="F:zinc ion binding"/>
    <property type="evidence" value="ECO:0007669"/>
    <property type="project" value="UniProtKB-KW"/>
</dbReference>
<dbReference type="GO" id="GO:0008622">
    <property type="term" value="C:epsilon DNA polymerase complex"/>
    <property type="evidence" value="ECO:0007669"/>
    <property type="project" value="InterPro"/>
</dbReference>
<organism evidence="4 5">
    <name type="scientific">Cannabis sativa</name>
    <name type="common">Hemp</name>
    <name type="synonym">Marijuana</name>
    <dbReference type="NCBI Taxonomy" id="3483"/>
    <lineage>
        <taxon>Eukaryota</taxon>
        <taxon>Viridiplantae</taxon>
        <taxon>Streptophyta</taxon>
        <taxon>Embryophyta</taxon>
        <taxon>Tracheophyta</taxon>
        <taxon>Spermatophyta</taxon>
        <taxon>Magnoliopsida</taxon>
        <taxon>eudicotyledons</taxon>
        <taxon>Gunneridae</taxon>
        <taxon>Pentapetalae</taxon>
        <taxon>rosids</taxon>
        <taxon>fabids</taxon>
        <taxon>Rosales</taxon>
        <taxon>Cannabaceae</taxon>
        <taxon>Cannabis</taxon>
    </lineage>
</organism>
<keyword evidence="1" id="KW-0235">DNA replication</keyword>
<keyword evidence="1" id="KW-0808">Transferase</keyword>
<feature type="region of interest" description="Disordered" evidence="2">
    <location>
        <begin position="178"/>
        <end position="203"/>
    </location>
</feature>
<dbReference type="GO" id="GO:0006287">
    <property type="term" value="P:base-excision repair, gap-filling"/>
    <property type="evidence" value="ECO:0007669"/>
    <property type="project" value="TreeGrafter"/>
</dbReference>
<name>A0A7J6G2W1_CANSA</name>
<keyword evidence="1" id="KW-0238">DNA-binding</keyword>
<gene>
    <name evidence="4" type="ORF">G4B88_005812</name>
</gene>
<evidence type="ECO:0000256" key="2">
    <source>
        <dbReference type="SAM" id="MobiDB-lite"/>
    </source>
</evidence>
<comment type="cofactor">
    <cofactor evidence="1">
        <name>[4Fe-4S] cluster</name>
        <dbReference type="ChEBI" id="CHEBI:49883"/>
    </cofactor>
</comment>
<dbReference type="GO" id="GO:0045004">
    <property type="term" value="P:DNA replication proofreading"/>
    <property type="evidence" value="ECO:0007669"/>
    <property type="project" value="TreeGrafter"/>
</dbReference>
<dbReference type="GO" id="GO:0000278">
    <property type="term" value="P:mitotic cell cycle"/>
    <property type="evidence" value="ECO:0007669"/>
    <property type="project" value="TreeGrafter"/>
</dbReference>
<comment type="similarity">
    <text evidence="1">Belongs to the DNA polymerase type-B family.</text>
</comment>
<comment type="function">
    <text evidence="1">DNA polymerase II participates in chromosomal DNA replication.</text>
</comment>
<dbReference type="Pfam" id="PF08490">
    <property type="entry name" value="DUF1744"/>
    <property type="match status" value="1"/>
</dbReference>
<dbReference type="InterPro" id="IPR013697">
    <property type="entry name" value="DNA_pol_e_suA_C"/>
</dbReference>
<reference evidence="4 5" key="1">
    <citation type="journal article" date="2020" name="bioRxiv">
        <title>Sequence and annotation of 42 cannabis genomes reveals extensive copy number variation in cannabinoid synthesis and pathogen resistance genes.</title>
        <authorList>
            <person name="Mckernan K.J."/>
            <person name="Helbert Y."/>
            <person name="Kane L.T."/>
            <person name="Ebling H."/>
            <person name="Zhang L."/>
            <person name="Liu B."/>
            <person name="Eaton Z."/>
            <person name="Mclaughlin S."/>
            <person name="Kingan S."/>
            <person name="Baybayan P."/>
            <person name="Concepcion G."/>
            <person name="Jordan M."/>
            <person name="Riva A."/>
            <person name="Barbazuk W."/>
            <person name="Harkins T."/>
        </authorList>
    </citation>
    <scope>NUCLEOTIDE SEQUENCE [LARGE SCALE GENOMIC DNA]</scope>
    <source>
        <strain evidence="5">cv. Jamaican Lion 4</strain>
        <tissue evidence="4">Leaf</tissue>
    </source>
</reference>
<dbReference type="EMBL" id="JAATIQ010000145">
    <property type="protein sequence ID" value="KAF4377334.1"/>
    <property type="molecule type" value="Genomic_DNA"/>
</dbReference>
<dbReference type="GO" id="GO:0003887">
    <property type="term" value="F:DNA-directed DNA polymerase activity"/>
    <property type="evidence" value="ECO:0007669"/>
    <property type="project" value="UniProtKB-KW"/>
</dbReference>
<dbReference type="PANTHER" id="PTHR10670">
    <property type="entry name" value="DNA POLYMERASE EPSILON CATALYTIC SUBUNIT A"/>
    <property type="match status" value="1"/>
</dbReference>
<evidence type="ECO:0000256" key="1">
    <source>
        <dbReference type="RuleBase" id="RU365029"/>
    </source>
</evidence>
<dbReference type="GO" id="GO:0051539">
    <property type="term" value="F:4 iron, 4 sulfur cluster binding"/>
    <property type="evidence" value="ECO:0007669"/>
    <property type="project" value="UniProtKB-KW"/>
</dbReference>
<sequence>MFWFINKHEHHGPIIVVIECPNAQSIKSGLRALDDFPCVSIPSMLVIVLGWQQVVAKIGMQRCAATSQWLNERISLSRYAHGILNLIGSYIHQTSSNFQEHFVIRNSLHISLVPGKPFALAFFHQPSRSLEKELCSSQRLSKRNGPDPHLGGFDSLISPIISSCSSLFSVSESAPSPSEHSLSELSPNISSSIESTSTSSPSKSCNIREYVMHINRSPIITSADFGNRNLVQFKSRRSTPNIGPGNLINALNLRLFWLFHFNRPSFSTVGSRHPRTPHGHPHLYHLHRLHL</sequence>
<evidence type="ECO:0000259" key="3">
    <source>
        <dbReference type="Pfam" id="PF08490"/>
    </source>
</evidence>
<keyword evidence="1" id="KW-0411">Iron-sulfur</keyword>
<dbReference type="GO" id="GO:0003677">
    <property type="term" value="F:DNA binding"/>
    <property type="evidence" value="ECO:0007669"/>
    <property type="project" value="UniProtKB-KW"/>
</dbReference>